<evidence type="ECO:0000313" key="9">
    <source>
        <dbReference type="Proteomes" id="UP000011599"/>
    </source>
</evidence>
<reference evidence="8 9" key="1">
    <citation type="journal article" date="2014" name="PLoS Genet.">
        <title>Phylogenetically driven sequencing of extremely halophilic archaea reveals strategies for static and dynamic osmo-response.</title>
        <authorList>
            <person name="Becker E.A."/>
            <person name="Seitzer P.M."/>
            <person name="Tritt A."/>
            <person name="Larsen D."/>
            <person name="Krusor M."/>
            <person name="Yao A.I."/>
            <person name="Wu D."/>
            <person name="Madern D."/>
            <person name="Eisen J.A."/>
            <person name="Darling A.E."/>
            <person name="Facciotti M.T."/>
        </authorList>
    </citation>
    <scope>NUCLEOTIDE SEQUENCE [LARGE SCALE GENOMIC DNA]</scope>
    <source>
        <strain evidence="8 9">GA33</strain>
    </source>
</reference>
<comment type="subcellular location">
    <subcellularLocation>
        <location evidence="1">Cell membrane</location>
        <topology evidence="1">Multi-pass membrane protein</topology>
    </subcellularLocation>
</comment>
<feature type="transmembrane region" description="Helical" evidence="7">
    <location>
        <begin position="145"/>
        <end position="162"/>
    </location>
</feature>
<keyword evidence="4 7" id="KW-0812">Transmembrane</keyword>
<dbReference type="Proteomes" id="UP000011599">
    <property type="component" value="Unassembled WGS sequence"/>
</dbReference>
<feature type="transmembrane region" description="Helical" evidence="7">
    <location>
        <begin position="118"/>
        <end position="138"/>
    </location>
</feature>
<evidence type="ECO:0000256" key="4">
    <source>
        <dbReference type="ARBA" id="ARBA00022692"/>
    </source>
</evidence>
<gene>
    <name evidence="8" type="ORF">C496_17482</name>
</gene>
<dbReference type="PATRIC" id="fig|1114856.3.peg.3624"/>
<dbReference type="eggNOG" id="arCOG00899">
    <property type="taxonomic scope" value="Archaea"/>
</dbReference>
<evidence type="ECO:0000256" key="3">
    <source>
        <dbReference type="ARBA" id="ARBA00022475"/>
    </source>
</evidence>
<keyword evidence="9" id="KW-1185">Reference proteome</keyword>
<comment type="similarity">
    <text evidence="2">Belongs to the UPF0104 family.</text>
</comment>
<evidence type="ECO:0000256" key="6">
    <source>
        <dbReference type="ARBA" id="ARBA00023136"/>
    </source>
</evidence>
<dbReference type="Pfam" id="PF03706">
    <property type="entry name" value="LPG_synthase_TM"/>
    <property type="match status" value="1"/>
</dbReference>
<name>L9VN82_9EURY</name>
<dbReference type="PANTHER" id="PTHR39087">
    <property type="entry name" value="UPF0104 MEMBRANE PROTEIN MJ1595"/>
    <property type="match status" value="1"/>
</dbReference>
<protein>
    <submittedName>
        <fullName evidence="8">Uncharacterized protein</fullName>
    </submittedName>
</protein>
<keyword evidence="3" id="KW-1003">Cell membrane</keyword>
<evidence type="ECO:0000256" key="5">
    <source>
        <dbReference type="ARBA" id="ARBA00022989"/>
    </source>
</evidence>
<evidence type="ECO:0000313" key="8">
    <source>
        <dbReference type="EMBL" id="ELY38437.1"/>
    </source>
</evidence>
<proteinExistence type="inferred from homology"/>
<dbReference type="EMBL" id="AOHW01000042">
    <property type="protein sequence ID" value="ELY38437.1"/>
    <property type="molecule type" value="Genomic_DNA"/>
</dbReference>
<sequence length="327" mass="34543">MFAVALLALLVRAVGSQDIVAELSKANFRLLGLGLLSGLLALTFRGLVWERFISLVDDTMPRSRIAGIFLTAMFVKYATPYGQLATEPFVAYLVSRDGEMAYEDGLASIISADLLNYVPYYTFGFLALGMIAAGGAIGTGMSTQLTAFAVLFVVVASLVFVGVRRPIVVYRLVLGIAGVGRRIVGRFTDRFDQQLSDGAVRSRLDGFYTTVETITADKRTLVIASVYAHLGMAFLMLPVYIGAIALGYHLTLPVVAIVVALGKLGSVVPSPGGTGGVEAIVTAGLTTLGSLEPAAALTVALIYRLSTYWLTIGVGGISAAGLFIRGR</sequence>
<keyword evidence="5 7" id="KW-1133">Transmembrane helix</keyword>
<dbReference type="PANTHER" id="PTHR39087:SF2">
    <property type="entry name" value="UPF0104 MEMBRANE PROTEIN MJ1595"/>
    <property type="match status" value="1"/>
</dbReference>
<evidence type="ECO:0000256" key="1">
    <source>
        <dbReference type="ARBA" id="ARBA00004651"/>
    </source>
</evidence>
<accession>L9VN82</accession>
<dbReference type="NCBIfam" id="TIGR00374">
    <property type="entry name" value="flippase-like domain"/>
    <property type="match status" value="1"/>
</dbReference>
<feature type="transmembrane region" description="Helical" evidence="7">
    <location>
        <begin position="308"/>
        <end position="324"/>
    </location>
</feature>
<evidence type="ECO:0000256" key="7">
    <source>
        <dbReference type="SAM" id="Phobius"/>
    </source>
</evidence>
<dbReference type="AlphaFoldDB" id="L9VN82"/>
<dbReference type="STRING" id="1114856.GCA_000383975_00172"/>
<dbReference type="InterPro" id="IPR022791">
    <property type="entry name" value="L-PG_synthase/AglD"/>
</dbReference>
<feature type="transmembrane region" description="Helical" evidence="7">
    <location>
        <begin position="26"/>
        <end position="44"/>
    </location>
</feature>
<dbReference type="GO" id="GO:0005886">
    <property type="term" value="C:plasma membrane"/>
    <property type="evidence" value="ECO:0007669"/>
    <property type="project" value="UniProtKB-SubCell"/>
</dbReference>
<organism evidence="8 9">
    <name type="scientific">Natronorubrum tibetense GA33</name>
    <dbReference type="NCBI Taxonomy" id="1114856"/>
    <lineage>
        <taxon>Archaea</taxon>
        <taxon>Methanobacteriati</taxon>
        <taxon>Methanobacteriota</taxon>
        <taxon>Stenosarchaea group</taxon>
        <taxon>Halobacteria</taxon>
        <taxon>Halobacteriales</taxon>
        <taxon>Natrialbaceae</taxon>
        <taxon>Natronorubrum</taxon>
    </lineage>
</organism>
<evidence type="ECO:0000256" key="2">
    <source>
        <dbReference type="ARBA" id="ARBA00011061"/>
    </source>
</evidence>
<keyword evidence="6 7" id="KW-0472">Membrane</keyword>
<feature type="transmembrane region" description="Helical" evidence="7">
    <location>
        <begin position="221"/>
        <end position="241"/>
    </location>
</feature>
<comment type="caution">
    <text evidence="8">The sequence shown here is derived from an EMBL/GenBank/DDBJ whole genome shotgun (WGS) entry which is preliminary data.</text>
</comment>